<dbReference type="SUPFAM" id="SSF53335">
    <property type="entry name" value="S-adenosyl-L-methionine-dependent methyltransferases"/>
    <property type="match status" value="1"/>
</dbReference>
<dbReference type="EMBL" id="CP000804">
    <property type="protein sequence ID" value="ABU60319.1"/>
    <property type="molecule type" value="Genomic_DNA"/>
</dbReference>
<dbReference type="PROSITE" id="PS00092">
    <property type="entry name" value="N6_MTASE"/>
    <property type="match status" value="1"/>
</dbReference>
<feature type="domain" description="Type II methyltransferase M.TaqI-like" evidence="7">
    <location>
        <begin position="132"/>
        <end position="227"/>
    </location>
</feature>
<dbReference type="PANTHER" id="PTHR33841">
    <property type="entry name" value="DNA METHYLTRANSFERASE YEEA-RELATED"/>
    <property type="match status" value="1"/>
</dbReference>
<evidence type="ECO:0000256" key="2">
    <source>
        <dbReference type="ARBA" id="ARBA00011900"/>
    </source>
</evidence>
<dbReference type="InterPro" id="IPR002052">
    <property type="entry name" value="DNA_methylase_N6_adenine_CS"/>
</dbReference>
<evidence type="ECO:0000256" key="5">
    <source>
        <dbReference type="ARBA" id="ARBA00022691"/>
    </source>
</evidence>
<evidence type="ECO:0000256" key="4">
    <source>
        <dbReference type="ARBA" id="ARBA00022679"/>
    </source>
</evidence>
<protein>
    <recommendedName>
        <fullName evidence="2">site-specific DNA-methyltransferase (adenine-specific)</fullName>
        <ecNumber evidence="2">2.1.1.72</ecNumber>
    </recommendedName>
</protein>
<dbReference type="GO" id="GO:0032259">
    <property type="term" value="P:methylation"/>
    <property type="evidence" value="ECO:0007669"/>
    <property type="project" value="UniProtKB-KW"/>
</dbReference>
<evidence type="ECO:0000259" key="8">
    <source>
        <dbReference type="Pfam" id="PF22837"/>
    </source>
</evidence>
<feature type="domain" description="Type II methyltransferase M.Eco57I C-terminal" evidence="8">
    <location>
        <begin position="300"/>
        <end position="511"/>
    </location>
</feature>
<sequence>MPAKYENAIELRRQAIQAALDSSKSAAERNRLGQFATPYALAVEIARYVKSVAGNRLRAIRFADPAIGTGSFYSAALEVFGSGRIECAVGVELDTAFCDAARDLWASFGLEVVQGDFTHIVTRSSCPVAPNLILTNPPYVRHHHLDRDEKERLQSLAYRMAGVKVNGLAGLYVYFMLLATAWMQDGGYAAWLVPSEFIDVNYGTALKQYLTDRVTLIRVHRFDPEDVQFGDALVSSVVLVFQKAPPPSGHVVEFTFGGTISRPHASDMVTLEHLRKSRKWTVYPSHARNDRRTSGAGDDVTLGDLFRIQRGIATGNNKFFVLERGEAESRGFPKRYLRPILPSPRFLKATVIGADQDGYPLIEPQLCVIDCDLPEGSLRVRHPALWEYLQTAEMLGIKDGYLVGKRSPWYRQEQRDPAPFLCTYMGRGSDEKRPFRFIWNQSRAIVTNLYLMLYPKGSLAWLLRQHPDYGADVFALLEQVTGHELRGEGRVYGGGLNKIEPSELARISASAFIDRWPELRNAVHRQGVLFDEVSSESDA</sequence>
<dbReference type="EC" id="2.1.1.72" evidence="2"/>
<organism evidence="9 10">
    <name type="scientific">Roseiflexus castenholzii (strain DSM 13941 / HLO8)</name>
    <dbReference type="NCBI Taxonomy" id="383372"/>
    <lineage>
        <taxon>Bacteria</taxon>
        <taxon>Bacillati</taxon>
        <taxon>Chloroflexota</taxon>
        <taxon>Chloroflexia</taxon>
        <taxon>Chloroflexales</taxon>
        <taxon>Roseiflexineae</taxon>
        <taxon>Roseiflexaceae</taxon>
        <taxon>Roseiflexus</taxon>
    </lineage>
</organism>
<keyword evidence="4" id="KW-0808">Transferase</keyword>
<keyword evidence="5" id="KW-0949">S-adenosyl-L-methionine</keyword>
<dbReference type="InterPro" id="IPR054520">
    <property type="entry name" value="M_Eco57I_C"/>
</dbReference>
<dbReference type="AlphaFoldDB" id="A7NRX3"/>
<dbReference type="KEGG" id="rca:Rcas_4293"/>
<evidence type="ECO:0000313" key="9">
    <source>
        <dbReference type="EMBL" id="ABU60319.1"/>
    </source>
</evidence>
<dbReference type="GO" id="GO:0003676">
    <property type="term" value="F:nucleic acid binding"/>
    <property type="evidence" value="ECO:0007669"/>
    <property type="project" value="InterPro"/>
</dbReference>
<keyword evidence="3" id="KW-0489">Methyltransferase</keyword>
<evidence type="ECO:0000259" key="7">
    <source>
        <dbReference type="Pfam" id="PF07669"/>
    </source>
</evidence>
<dbReference type="PRINTS" id="PR00507">
    <property type="entry name" value="N12N6MTFRASE"/>
</dbReference>
<gene>
    <name evidence="9" type="ordered locus">Rcas_4293</name>
</gene>
<comment type="similarity">
    <text evidence="1">Belongs to the N(4)/N(6)-methyltransferase family.</text>
</comment>
<dbReference type="RefSeq" id="WP_012122740.1">
    <property type="nucleotide sequence ID" value="NC_009767.1"/>
</dbReference>
<dbReference type="InterPro" id="IPR011639">
    <property type="entry name" value="MethylTrfase_TaqI-like_dom"/>
</dbReference>
<evidence type="ECO:0000256" key="6">
    <source>
        <dbReference type="ARBA" id="ARBA00047942"/>
    </source>
</evidence>
<reference evidence="9 10" key="1">
    <citation type="submission" date="2007-08" db="EMBL/GenBank/DDBJ databases">
        <title>Complete sequence of Roseiflexus castenholzii DSM 13941.</title>
        <authorList>
            <consortium name="US DOE Joint Genome Institute"/>
            <person name="Copeland A."/>
            <person name="Lucas S."/>
            <person name="Lapidus A."/>
            <person name="Barry K."/>
            <person name="Glavina del Rio T."/>
            <person name="Dalin E."/>
            <person name="Tice H."/>
            <person name="Pitluck S."/>
            <person name="Thompson L.S."/>
            <person name="Brettin T."/>
            <person name="Bruce D."/>
            <person name="Detter J.C."/>
            <person name="Han C."/>
            <person name="Tapia R."/>
            <person name="Schmutz J."/>
            <person name="Larimer F."/>
            <person name="Land M."/>
            <person name="Hauser L."/>
            <person name="Kyrpides N."/>
            <person name="Mikhailova N."/>
            <person name="Bryant D.A."/>
            <person name="Hanada S."/>
            <person name="Tsukatani Y."/>
            <person name="Richardson P."/>
        </authorList>
    </citation>
    <scope>NUCLEOTIDE SEQUENCE [LARGE SCALE GENOMIC DNA]</scope>
    <source>
        <strain evidence="10">DSM 13941 / HLO8</strain>
    </source>
</reference>
<proteinExistence type="inferred from homology"/>
<dbReference type="Proteomes" id="UP000000263">
    <property type="component" value="Chromosome"/>
</dbReference>
<dbReference type="InterPro" id="IPR029063">
    <property type="entry name" value="SAM-dependent_MTases_sf"/>
</dbReference>
<dbReference type="GO" id="GO:0006304">
    <property type="term" value="P:DNA modification"/>
    <property type="evidence" value="ECO:0007669"/>
    <property type="project" value="InterPro"/>
</dbReference>
<dbReference type="REBASE" id="16076">
    <property type="entry name" value="M.Rca13941ORF4293P"/>
</dbReference>
<evidence type="ECO:0000313" key="10">
    <source>
        <dbReference type="Proteomes" id="UP000000263"/>
    </source>
</evidence>
<evidence type="ECO:0000256" key="3">
    <source>
        <dbReference type="ARBA" id="ARBA00022603"/>
    </source>
</evidence>
<evidence type="ECO:0000256" key="1">
    <source>
        <dbReference type="ARBA" id="ARBA00006594"/>
    </source>
</evidence>
<dbReference type="Pfam" id="PF07669">
    <property type="entry name" value="Eco57I"/>
    <property type="match status" value="1"/>
</dbReference>
<dbReference type="STRING" id="383372.Rcas_4293"/>
<dbReference type="GO" id="GO:0009007">
    <property type="term" value="F:site-specific DNA-methyltransferase (adenine-specific) activity"/>
    <property type="evidence" value="ECO:0007669"/>
    <property type="project" value="UniProtKB-EC"/>
</dbReference>
<dbReference type="PANTHER" id="PTHR33841:SF5">
    <property type="entry name" value="DNA METHYLASE (MODIFICATION METHYLASE) (METHYLTRANSFERASE)-RELATED"/>
    <property type="match status" value="1"/>
</dbReference>
<keyword evidence="10" id="KW-1185">Reference proteome</keyword>
<accession>A7NRX3</accession>
<name>A7NRX3_ROSCS</name>
<comment type="catalytic activity">
    <reaction evidence="6">
        <text>a 2'-deoxyadenosine in DNA + S-adenosyl-L-methionine = an N(6)-methyl-2'-deoxyadenosine in DNA + S-adenosyl-L-homocysteine + H(+)</text>
        <dbReference type="Rhea" id="RHEA:15197"/>
        <dbReference type="Rhea" id="RHEA-COMP:12418"/>
        <dbReference type="Rhea" id="RHEA-COMP:12419"/>
        <dbReference type="ChEBI" id="CHEBI:15378"/>
        <dbReference type="ChEBI" id="CHEBI:57856"/>
        <dbReference type="ChEBI" id="CHEBI:59789"/>
        <dbReference type="ChEBI" id="CHEBI:90615"/>
        <dbReference type="ChEBI" id="CHEBI:90616"/>
        <dbReference type="EC" id="2.1.1.72"/>
    </reaction>
</comment>
<dbReference type="Pfam" id="PF22837">
    <property type="entry name" value="M_Eco57I_C"/>
    <property type="match status" value="1"/>
</dbReference>
<dbReference type="Gene3D" id="3.40.50.150">
    <property type="entry name" value="Vaccinia Virus protein VP39"/>
    <property type="match status" value="1"/>
</dbReference>
<dbReference type="HOGENOM" id="CLU_020255_0_0_0"/>
<dbReference type="eggNOG" id="COG0827">
    <property type="taxonomic scope" value="Bacteria"/>
</dbReference>
<dbReference type="InterPro" id="IPR050953">
    <property type="entry name" value="N4_N6_ade-DNA_methylase"/>
</dbReference>
<dbReference type="OrthoDB" id="9815272at2"/>